<dbReference type="PROSITE" id="PS52016">
    <property type="entry name" value="TONB_DEPENDENT_REC_3"/>
    <property type="match status" value="1"/>
</dbReference>
<feature type="chain" id="PRO_5042224145" evidence="10">
    <location>
        <begin position="28"/>
        <end position="953"/>
    </location>
</feature>
<reference evidence="13" key="1">
    <citation type="submission" date="2023-07" db="EMBL/GenBank/DDBJ databases">
        <title>Genomic Encyclopedia of Type Strains, Phase IV (KMG-IV): sequencing the most valuable type-strain genomes for metagenomic binning, comparative biology and taxonomic classification.</title>
        <authorList>
            <person name="Goeker M."/>
        </authorList>
    </citation>
    <scope>NUCLEOTIDE SEQUENCE</scope>
    <source>
        <strain evidence="13">DSM 26174</strain>
    </source>
</reference>
<evidence type="ECO:0000256" key="10">
    <source>
        <dbReference type="SAM" id="SignalP"/>
    </source>
</evidence>
<evidence type="ECO:0000313" key="14">
    <source>
        <dbReference type="Proteomes" id="UP001185092"/>
    </source>
</evidence>
<dbReference type="Gene3D" id="2.40.170.20">
    <property type="entry name" value="TonB-dependent receptor, beta-barrel domain"/>
    <property type="match status" value="1"/>
</dbReference>
<evidence type="ECO:0000256" key="3">
    <source>
        <dbReference type="ARBA" id="ARBA00022452"/>
    </source>
</evidence>
<dbReference type="SUPFAM" id="SSF49464">
    <property type="entry name" value="Carboxypeptidase regulatory domain-like"/>
    <property type="match status" value="1"/>
</dbReference>
<dbReference type="Pfam" id="PF13715">
    <property type="entry name" value="CarbopepD_reg_2"/>
    <property type="match status" value="1"/>
</dbReference>
<keyword evidence="6 8" id="KW-0472">Membrane</keyword>
<dbReference type="Gene3D" id="2.60.40.1120">
    <property type="entry name" value="Carboxypeptidase-like, regulatory domain"/>
    <property type="match status" value="1"/>
</dbReference>
<gene>
    <name evidence="13" type="ORF">HNQ88_004726</name>
</gene>
<evidence type="ECO:0000256" key="6">
    <source>
        <dbReference type="ARBA" id="ARBA00023136"/>
    </source>
</evidence>
<comment type="subcellular location">
    <subcellularLocation>
        <location evidence="1 8">Cell outer membrane</location>
        <topology evidence="1 8">Multi-pass membrane protein</topology>
    </subcellularLocation>
</comment>
<evidence type="ECO:0000259" key="12">
    <source>
        <dbReference type="Pfam" id="PF07715"/>
    </source>
</evidence>
<evidence type="ECO:0000259" key="11">
    <source>
        <dbReference type="Pfam" id="PF00593"/>
    </source>
</evidence>
<dbReference type="InterPro" id="IPR000531">
    <property type="entry name" value="Beta-barrel_TonB"/>
</dbReference>
<feature type="domain" description="TonB-dependent receptor-like beta-barrel" evidence="11">
    <location>
        <begin position="483"/>
        <end position="918"/>
    </location>
</feature>
<evidence type="ECO:0000256" key="2">
    <source>
        <dbReference type="ARBA" id="ARBA00022448"/>
    </source>
</evidence>
<keyword evidence="2 8" id="KW-0813">Transport</keyword>
<keyword evidence="13" id="KW-0675">Receptor</keyword>
<dbReference type="Pfam" id="PF07715">
    <property type="entry name" value="Plug"/>
    <property type="match status" value="1"/>
</dbReference>
<protein>
    <submittedName>
        <fullName evidence="13">TonB-dependent receptor</fullName>
    </submittedName>
</protein>
<dbReference type="NCBIfam" id="TIGR01782">
    <property type="entry name" value="TonB-Xanth-Caul"/>
    <property type="match status" value="1"/>
</dbReference>
<dbReference type="Proteomes" id="UP001185092">
    <property type="component" value="Unassembled WGS sequence"/>
</dbReference>
<comment type="caution">
    <text evidence="13">The sequence shown here is derived from an EMBL/GenBank/DDBJ whole genome shotgun (WGS) entry which is preliminary data.</text>
</comment>
<dbReference type="InterPro" id="IPR010104">
    <property type="entry name" value="TonB_rcpt_bac"/>
</dbReference>
<keyword evidence="14" id="KW-1185">Reference proteome</keyword>
<organism evidence="13 14">
    <name type="scientific">Aureibacter tunicatorum</name>
    <dbReference type="NCBI Taxonomy" id="866807"/>
    <lineage>
        <taxon>Bacteria</taxon>
        <taxon>Pseudomonadati</taxon>
        <taxon>Bacteroidota</taxon>
        <taxon>Cytophagia</taxon>
        <taxon>Cytophagales</taxon>
        <taxon>Persicobacteraceae</taxon>
        <taxon>Aureibacter</taxon>
    </lineage>
</organism>
<evidence type="ECO:0000256" key="9">
    <source>
        <dbReference type="RuleBase" id="RU003357"/>
    </source>
</evidence>
<keyword evidence="7 8" id="KW-0998">Cell outer membrane</keyword>
<evidence type="ECO:0000256" key="1">
    <source>
        <dbReference type="ARBA" id="ARBA00004571"/>
    </source>
</evidence>
<dbReference type="Gene3D" id="2.170.130.10">
    <property type="entry name" value="TonB-dependent receptor, plug domain"/>
    <property type="match status" value="1"/>
</dbReference>
<accession>A0AAE3XTY4</accession>
<feature type="domain" description="TonB-dependent receptor plug" evidence="12">
    <location>
        <begin position="140"/>
        <end position="238"/>
    </location>
</feature>
<evidence type="ECO:0000256" key="7">
    <source>
        <dbReference type="ARBA" id="ARBA00023237"/>
    </source>
</evidence>
<proteinExistence type="inferred from homology"/>
<keyword evidence="3 8" id="KW-1134">Transmembrane beta strand</keyword>
<dbReference type="InterPro" id="IPR039426">
    <property type="entry name" value="TonB-dep_rcpt-like"/>
</dbReference>
<dbReference type="CDD" id="cd01347">
    <property type="entry name" value="ligand_gated_channel"/>
    <property type="match status" value="1"/>
</dbReference>
<dbReference type="PANTHER" id="PTHR40980:SF4">
    <property type="entry name" value="TONB-DEPENDENT RECEPTOR-LIKE BETA-BARREL DOMAIN-CONTAINING PROTEIN"/>
    <property type="match status" value="1"/>
</dbReference>
<dbReference type="PANTHER" id="PTHR40980">
    <property type="entry name" value="PLUG DOMAIN-CONTAINING PROTEIN"/>
    <property type="match status" value="1"/>
</dbReference>
<dbReference type="SUPFAM" id="SSF56935">
    <property type="entry name" value="Porins"/>
    <property type="match status" value="1"/>
</dbReference>
<feature type="signal peptide" evidence="10">
    <location>
        <begin position="1"/>
        <end position="27"/>
    </location>
</feature>
<dbReference type="RefSeq" id="WP_309942579.1">
    <property type="nucleotide sequence ID" value="NZ_AP025308.1"/>
</dbReference>
<comment type="similarity">
    <text evidence="8 9">Belongs to the TonB-dependent receptor family.</text>
</comment>
<sequence length="953" mass="107814">MKQKLHQIVAITGLMMVSLFMSLGAFAQTGIIKGRVLDKGQNQPLPGATVIIDDSNRGTVTDINGFYTLLNVVAGKHTITVSYIGYESKTAEVVVNGNETSTLNIVMEDGIMMGEGVIISADRIEGQARALNRQKNNINVTNMISSDQVGKFPDSNIGDAMKRIPGITMQYDQGEARFGVVRGTDPSLNSVTVNGERVPSAEDGTRAVQLDLIPADMIQAVEVSKTLTPDMDADAIGGSTNLITRAAPGGMRISATGAMGYNTLRNKPTYQGALVFGNRYLDNKLGVVLSGSYQLNQLGSDNVEFEWTEDEGQIWAEEQQIRTYELTRERRSISAALDYQLNPNHNFFFNAMYNHRNDWENRYRLTYKDITKPENGISEEEGENKIKIQTKGGIDNDKNKNTRLEDQRTQLYSFGGKHLIASKLEMNWSVAWAKAQEHRPNERYITYESESNKFRSSDLNTQKPLVSMINGLDYGNFELDEISEEEKLTYEIDRNARLDLKLPTGNSGNIKFGGRIRTKYKMNEQMYTAYSPVGDNEANFETMDKLPLKDMTKSDYLAGGKYQAGHYVDREFLGKLDLNNPNLFEGEAVLEEFAPSNFNATEDIYAGYLMTEQTLGDKLGLIAGFRMEHTSTKYNANQYLVTYREFQEVDDQGNLVFENGEPVMDDESEEIITPVSGSNSYNSFLPALHFKYSVNKNTILRFAWTNSIARPNYEDLTPSLSIIQEDEEIEKGNPALENMKSMNFDLMFERYFENVGIISGGLFYKDIKDYFYTNVYEETNGNYEGYEVKQTVNGDKASLYGVEIAVQRQLDFLPGVLSGLGVYANYTYTKSEAKGMDSRPDETLSLPRTAEHSGNVSLSYDLKKLTMRLSWNYTSDYLDEVGDDNFNDRYYDIQSFLDLNATYAFNNNWRVFFEANNLTNQPLRYYQGAVDRTMQTEYYGPRFNLGVKYDLFR</sequence>
<evidence type="ECO:0000256" key="8">
    <source>
        <dbReference type="PROSITE-ProRule" id="PRU01360"/>
    </source>
</evidence>
<keyword evidence="5 9" id="KW-0798">TonB box</keyword>
<name>A0AAE3XTY4_9BACT</name>
<dbReference type="InterPro" id="IPR037066">
    <property type="entry name" value="Plug_dom_sf"/>
</dbReference>
<evidence type="ECO:0000313" key="13">
    <source>
        <dbReference type="EMBL" id="MDR6241639.1"/>
    </source>
</evidence>
<dbReference type="InterPro" id="IPR008969">
    <property type="entry name" value="CarboxyPept-like_regulatory"/>
</dbReference>
<evidence type="ECO:0000256" key="4">
    <source>
        <dbReference type="ARBA" id="ARBA00022692"/>
    </source>
</evidence>
<keyword evidence="10" id="KW-0732">Signal</keyword>
<dbReference type="InterPro" id="IPR036942">
    <property type="entry name" value="Beta-barrel_TonB_sf"/>
</dbReference>
<dbReference type="AlphaFoldDB" id="A0AAE3XTY4"/>
<dbReference type="EMBL" id="JAVDQD010000010">
    <property type="protein sequence ID" value="MDR6241639.1"/>
    <property type="molecule type" value="Genomic_DNA"/>
</dbReference>
<evidence type="ECO:0000256" key="5">
    <source>
        <dbReference type="ARBA" id="ARBA00023077"/>
    </source>
</evidence>
<dbReference type="Pfam" id="PF00593">
    <property type="entry name" value="TonB_dep_Rec_b-barrel"/>
    <property type="match status" value="1"/>
</dbReference>
<dbReference type="GO" id="GO:0009279">
    <property type="term" value="C:cell outer membrane"/>
    <property type="evidence" value="ECO:0007669"/>
    <property type="project" value="UniProtKB-SubCell"/>
</dbReference>
<dbReference type="InterPro" id="IPR012910">
    <property type="entry name" value="Plug_dom"/>
</dbReference>
<keyword evidence="4 8" id="KW-0812">Transmembrane</keyword>